<dbReference type="Proteomes" id="UP000027195">
    <property type="component" value="Unassembled WGS sequence"/>
</dbReference>
<dbReference type="EMBL" id="KL198030">
    <property type="protein sequence ID" value="KDQ15845.1"/>
    <property type="molecule type" value="Genomic_DNA"/>
</dbReference>
<organism evidence="1 2">
    <name type="scientific">Botryobasidium botryosum (strain FD-172 SS1)</name>
    <dbReference type="NCBI Taxonomy" id="930990"/>
    <lineage>
        <taxon>Eukaryota</taxon>
        <taxon>Fungi</taxon>
        <taxon>Dikarya</taxon>
        <taxon>Basidiomycota</taxon>
        <taxon>Agaricomycotina</taxon>
        <taxon>Agaricomycetes</taxon>
        <taxon>Cantharellales</taxon>
        <taxon>Botryobasidiaceae</taxon>
        <taxon>Botryobasidium</taxon>
    </lineage>
</organism>
<sequence length="395" mass="44099">MSLVTQLNFDILSAIYTMLDARSLLPLAITSRFVRDTIIPQFLYVRVRLKTESSARSFYHCLLSGGTAVGCVVRYFELSFLIEGWSCEEFPSLEVAGMLAEMLEQMSQLRSVKLALHGDLLSYTPRIYKALVSQTSLRDLILNYPFGHTFPPPPLPPFRDLRDLKSLRSFHAIFSPHTAVVVSSQSDFGAILLNSRNTLEELTLPRLRWGFEIPTPGLQPSHASVGGDPVSWPRVRRLSVGPLDNLDLSCTFPSARYFSARNSISSLLGESSNQPFFARLESMEGLIGDLKSALAAGAALRRIAINNLTEVDDFRDLLTPRLHSLRLNMQASFHAPSDYFDSLAEMAPSLKFLRIALWPAHYVYPRPLISAKILLQLHPNSPLNSSDSNTISMIT</sequence>
<reference evidence="2" key="1">
    <citation type="journal article" date="2014" name="Proc. Natl. Acad. Sci. U.S.A.">
        <title>Extensive sampling of basidiomycete genomes demonstrates inadequacy of the white-rot/brown-rot paradigm for wood decay fungi.</title>
        <authorList>
            <person name="Riley R."/>
            <person name="Salamov A.A."/>
            <person name="Brown D.W."/>
            <person name="Nagy L.G."/>
            <person name="Floudas D."/>
            <person name="Held B.W."/>
            <person name="Levasseur A."/>
            <person name="Lombard V."/>
            <person name="Morin E."/>
            <person name="Otillar R."/>
            <person name="Lindquist E.A."/>
            <person name="Sun H."/>
            <person name="LaButti K.M."/>
            <person name="Schmutz J."/>
            <person name="Jabbour D."/>
            <person name="Luo H."/>
            <person name="Baker S.E."/>
            <person name="Pisabarro A.G."/>
            <person name="Walton J.D."/>
            <person name="Blanchette R.A."/>
            <person name="Henrissat B."/>
            <person name="Martin F."/>
            <person name="Cullen D."/>
            <person name="Hibbett D.S."/>
            <person name="Grigoriev I.V."/>
        </authorList>
    </citation>
    <scope>NUCLEOTIDE SEQUENCE [LARGE SCALE GENOMIC DNA]</scope>
    <source>
        <strain evidence="2">FD-172 SS1</strain>
    </source>
</reference>
<evidence type="ECO:0000313" key="2">
    <source>
        <dbReference type="Proteomes" id="UP000027195"/>
    </source>
</evidence>
<dbReference type="AlphaFoldDB" id="A0A067MMC2"/>
<name>A0A067MMC2_BOTB1</name>
<accession>A0A067MMC2</accession>
<dbReference type="HOGENOM" id="CLU_039742_0_0_1"/>
<proteinExistence type="predicted"/>
<dbReference type="InParanoid" id="A0A067MMC2"/>
<evidence type="ECO:0000313" key="1">
    <source>
        <dbReference type="EMBL" id="KDQ15845.1"/>
    </source>
</evidence>
<evidence type="ECO:0008006" key="3">
    <source>
        <dbReference type="Google" id="ProtNLM"/>
    </source>
</evidence>
<gene>
    <name evidence="1" type="ORF">BOTBODRAFT_274006</name>
</gene>
<keyword evidence="2" id="KW-1185">Reference proteome</keyword>
<protein>
    <recommendedName>
        <fullName evidence="3">F-box domain-containing protein</fullName>
    </recommendedName>
</protein>